<sequence>MNSRPRPSPDVHTRQSSVSIIVPTLNEAENIDRTLRAIIENIGGRFDFEIIVTDGGSTDGTRERVACWEKDRPVRLLGNIGGGGLAKDVRAAALSARFPIVVVLDADGSHPASAITSLVDAVASGEYDIAIGSRYVAGGATVDWPFPRQALSRLGAALAAPFTDIQDPLSGFFAIRRTRLLAAGADAEGFKIGLEAIVAGGDGIRVCEVPISFSDRVHGTSKIGASQTIAYLNQLLRFSRGTTSAVAMHRFALVGMAGFLMDFLVVAVLQSLGTSIAIAHVSGFCLSAAFNYIGHMKWSFHDRPRVKSQFARFILVSAMAIALRGGFIAAGTDLGFPFFAVVFAGIAGGGVVSYIGNEFYVFRNDRFLSSAARWRLAAFAIAVYAVALRIVYQGSMDLIPQEAYYWNYAQHPALGYLDHPPMVAWLIWLGTSIFGDSEFGVRIVATFAWLTTAYFMFRLTKNLFGQTAAFLALMLLSVFPFYFLIGILTTPDAPLTAAWAGALYFLERALRAKDAKAWLGAGVCVGLGMLSKYTIALLGPATLVYLLVHPQSRRWLLTPWPYLCAGVVAVLFTPVIAWNANHDWASFHFQGSRRWSQGDPEFSMPTLVLFMAALLGPIGISLAGHAASRMVRLPARTFLREAGMFVIVFTLAPLSVFVFYSLFHSVKLNWTGPVWLALVPAMANVVVKAIKKGDKPRFMASLQITTAVSIVAFALLFHYVALGLPLIGHTGKLRGLPVAWEEFGAQAERIKASVEAETGQPPLLVGMDTYNIASELGFYSTGPAALENVTSQNLFGRNGLMFDTWFSNRSSDGRDVIMVSVKEAGVSDDGLSAWFESIGPVERQAVRKNGAVVGRFFYRIGYGFRHPD</sequence>
<evidence type="ECO:0000259" key="11">
    <source>
        <dbReference type="Pfam" id="PF13231"/>
    </source>
</evidence>
<dbReference type="Pfam" id="PF13231">
    <property type="entry name" value="PMT_2"/>
    <property type="match status" value="1"/>
</dbReference>
<evidence type="ECO:0000256" key="8">
    <source>
        <dbReference type="SAM" id="Phobius"/>
    </source>
</evidence>
<keyword evidence="4 12" id="KW-0808">Transferase</keyword>
<keyword evidence="6 8" id="KW-1133">Transmembrane helix</keyword>
<comment type="caution">
    <text evidence="12">The sequence shown here is derived from an EMBL/GenBank/DDBJ whole genome shotgun (WGS) entry which is preliminary data.</text>
</comment>
<feature type="transmembrane region" description="Helical" evidence="8">
    <location>
        <begin position="338"/>
        <end position="362"/>
    </location>
</feature>
<dbReference type="RefSeq" id="WP_105742573.1">
    <property type="nucleotide sequence ID" value="NZ_PVBR01000009.1"/>
</dbReference>
<gene>
    <name evidence="12" type="ORF">C5748_14145</name>
</gene>
<keyword evidence="7 8" id="KW-0472">Membrane</keyword>
<comment type="subcellular location">
    <subcellularLocation>
        <location evidence="1">Cell membrane</location>
        <topology evidence="1">Multi-pass membrane protein</topology>
    </subcellularLocation>
</comment>
<evidence type="ECO:0000259" key="10">
    <source>
        <dbReference type="Pfam" id="PF04138"/>
    </source>
</evidence>
<evidence type="ECO:0000256" key="6">
    <source>
        <dbReference type="ARBA" id="ARBA00022989"/>
    </source>
</evidence>
<dbReference type="EMBL" id="PVBR01000009">
    <property type="protein sequence ID" value="PRD42909.1"/>
    <property type="molecule type" value="Genomic_DNA"/>
</dbReference>
<feature type="transmembrane region" description="Helical" evidence="8">
    <location>
        <begin position="313"/>
        <end position="332"/>
    </location>
</feature>
<keyword evidence="2" id="KW-1003">Cell membrane</keyword>
<evidence type="ECO:0000256" key="7">
    <source>
        <dbReference type="ARBA" id="ARBA00023136"/>
    </source>
</evidence>
<reference evidence="12 13" key="1">
    <citation type="submission" date="2018-02" db="EMBL/GenBank/DDBJ databases">
        <title>The draft genome of Phyllobacterium sp. 1N-3.</title>
        <authorList>
            <person name="Liu L."/>
            <person name="Li L."/>
            <person name="Zhang X."/>
            <person name="Wang T."/>
            <person name="Liang L."/>
        </authorList>
    </citation>
    <scope>NUCLEOTIDE SEQUENCE [LARGE SCALE GENOMIC DNA]</scope>
    <source>
        <strain evidence="12 13">1N-3</strain>
    </source>
</reference>
<feature type="domain" description="GtrA/DPMS transmembrane" evidence="10">
    <location>
        <begin position="250"/>
        <end position="362"/>
    </location>
</feature>
<feature type="transmembrane region" description="Helical" evidence="8">
    <location>
        <begin position="275"/>
        <end position="293"/>
    </location>
</feature>
<feature type="transmembrane region" description="Helical" evidence="8">
    <location>
        <begin position="672"/>
        <end position="690"/>
    </location>
</feature>
<evidence type="ECO:0000256" key="5">
    <source>
        <dbReference type="ARBA" id="ARBA00022692"/>
    </source>
</evidence>
<organism evidence="12 13">
    <name type="scientific">Phyllobacterium phragmitis</name>
    <dbReference type="NCBI Taxonomy" id="2670329"/>
    <lineage>
        <taxon>Bacteria</taxon>
        <taxon>Pseudomonadati</taxon>
        <taxon>Pseudomonadota</taxon>
        <taxon>Alphaproteobacteria</taxon>
        <taxon>Hyphomicrobiales</taxon>
        <taxon>Phyllobacteriaceae</taxon>
        <taxon>Phyllobacterium</taxon>
    </lineage>
</organism>
<feature type="domain" description="Glycosyltransferase 2-like" evidence="9">
    <location>
        <begin position="19"/>
        <end position="177"/>
    </location>
</feature>
<dbReference type="InterPro" id="IPR007267">
    <property type="entry name" value="GtrA_DPMS_TM"/>
</dbReference>
<evidence type="ECO:0000313" key="13">
    <source>
        <dbReference type="Proteomes" id="UP000239434"/>
    </source>
</evidence>
<dbReference type="InterPro" id="IPR050297">
    <property type="entry name" value="LipidA_mod_glycosyltrf_83"/>
</dbReference>
<dbReference type="GO" id="GO:0009103">
    <property type="term" value="P:lipopolysaccharide biosynthetic process"/>
    <property type="evidence" value="ECO:0007669"/>
    <property type="project" value="UniProtKB-ARBA"/>
</dbReference>
<evidence type="ECO:0000256" key="2">
    <source>
        <dbReference type="ARBA" id="ARBA00022475"/>
    </source>
</evidence>
<dbReference type="PANTHER" id="PTHR33908:SF11">
    <property type="entry name" value="MEMBRANE PROTEIN"/>
    <property type="match status" value="1"/>
</dbReference>
<dbReference type="Gene3D" id="3.90.550.10">
    <property type="entry name" value="Spore Coat Polysaccharide Biosynthesis Protein SpsA, Chain A"/>
    <property type="match status" value="1"/>
</dbReference>
<feature type="transmembrane region" description="Helical" evidence="8">
    <location>
        <begin position="469"/>
        <end position="489"/>
    </location>
</feature>
<feature type="transmembrane region" description="Helical" evidence="8">
    <location>
        <begin position="247"/>
        <end position="269"/>
    </location>
</feature>
<evidence type="ECO:0000256" key="4">
    <source>
        <dbReference type="ARBA" id="ARBA00022679"/>
    </source>
</evidence>
<feature type="transmembrane region" description="Helical" evidence="8">
    <location>
        <begin position="702"/>
        <end position="727"/>
    </location>
</feature>
<dbReference type="InterPro" id="IPR001173">
    <property type="entry name" value="Glyco_trans_2-like"/>
</dbReference>
<dbReference type="GO" id="GO:0016763">
    <property type="term" value="F:pentosyltransferase activity"/>
    <property type="evidence" value="ECO:0007669"/>
    <property type="project" value="TreeGrafter"/>
</dbReference>
<dbReference type="InterPro" id="IPR038731">
    <property type="entry name" value="RgtA/B/C-like"/>
</dbReference>
<keyword evidence="5 8" id="KW-0812">Transmembrane</keyword>
<keyword evidence="13" id="KW-1185">Reference proteome</keyword>
<proteinExistence type="predicted"/>
<dbReference type="Proteomes" id="UP000239434">
    <property type="component" value="Unassembled WGS sequence"/>
</dbReference>
<dbReference type="PANTHER" id="PTHR33908">
    <property type="entry name" value="MANNOSYLTRANSFERASE YKCB-RELATED"/>
    <property type="match status" value="1"/>
</dbReference>
<feature type="transmembrane region" description="Helical" evidence="8">
    <location>
        <begin position="644"/>
        <end position="666"/>
    </location>
</feature>
<dbReference type="GO" id="GO:0005886">
    <property type="term" value="C:plasma membrane"/>
    <property type="evidence" value="ECO:0007669"/>
    <property type="project" value="UniProtKB-SubCell"/>
</dbReference>
<feature type="transmembrane region" description="Helical" evidence="8">
    <location>
        <begin position="560"/>
        <end position="580"/>
    </location>
</feature>
<feature type="transmembrane region" description="Helical" evidence="8">
    <location>
        <begin position="517"/>
        <end position="548"/>
    </location>
</feature>
<name>A0A2S9IQW7_9HYPH</name>
<dbReference type="Pfam" id="PF04138">
    <property type="entry name" value="GtrA_DPMS_TM"/>
    <property type="match status" value="1"/>
</dbReference>
<feature type="domain" description="Glycosyltransferase RgtA/B/C/D-like" evidence="11">
    <location>
        <begin position="418"/>
        <end position="578"/>
    </location>
</feature>
<feature type="transmembrane region" description="Helical" evidence="8">
    <location>
        <begin position="602"/>
        <end position="623"/>
    </location>
</feature>
<evidence type="ECO:0000259" key="9">
    <source>
        <dbReference type="Pfam" id="PF00535"/>
    </source>
</evidence>
<protein>
    <submittedName>
        <fullName evidence="12">Dolichyl-phosphate beta-D-mannosyltransferase</fullName>
    </submittedName>
</protein>
<feature type="transmembrane region" description="Helical" evidence="8">
    <location>
        <begin position="374"/>
        <end position="392"/>
    </location>
</feature>
<evidence type="ECO:0000256" key="3">
    <source>
        <dbReference type="ARBA" id="ARBA00022676"/>
    </source>
</evidence>
<evidence type="ECO:0000256" key="1">
    <source>
        <dbReference type="ARBA" id="ARBA00004651"/>
    </source>
</evidence>
<dbReference type="InterPro" id="IPR029044">
    <property type="entry name" value="Nucleotide-diphossugar_trans"/>
</dbReference>
<keyword evidence="3 12" id="KW-0328">Glycosyltransferase</keyword>
<evidence type="ECO:0000313" key="12">
    <source>
        <dbReference type="EMBL" id="PRD42909.1"/>
    </source>
</evidence>
<dbReference type="Pfam" id="PF00535">
    <property type="entry name" value="Glycos_transf_2"/>
    <property type="match status" value="1"/>
</dbReference>
<dbReference type="SUPFAM" id="SSF53448">
    <property type="entry name" value="Nucleotide-diphospho-sugar transferases"/>
    <property type="match status" value="1"/>
</dbReference>
<dbReference type="AlphaFoldDB" id="A0A2S9IQW7"/>
<accession>A0A2S9IQW7</accession>